<dbReference type="EMBL" id="JRRC01184338">
    <property type="protein sequence ID" value="KHG01338.1"/>
    <property type="molecule type" value="Genomic_DNA"/>
</dbReference>
<protein>
    <submittedName>
        <fullName evidence="1">Uncharacterized protein</fullName>
    </submittedName>
</protein>
<keyword evidence="2" id="KW-1185">Reference proteome</keyword>
<sequence>MNGVEPSDGASTMRLRFNGRTEVADVGMTRLCG</sequence>
<gene>
    <name evidence="1" type="ORF">F383_22702</name>
</gene>
<proteinExistence type="predicted"/>
<organism evidence="1 2">
    <name type="scientific">Gossypium arboreum</name>
    <name type="common">Tree cotton</name>
    <name type="synonym">Gossypium nanking</name>
    <dbReference type="NCBI Taxonomy" id="29729"/>
    <lineage>
        <taxon>Eukaryota</taxon>
        <taxon>Viridiplantae</taxon>
        <taxon>Streptophyta</taxon>
        <taxon>Embryophyta</taxon>
        <taxon>Tracheophyta</taxon>
        <taxon>Spermatophyta</taxon>
        <taxon>Magnoliopsida</taxon>
        <taxon>eudicotyledons</taxon>
        <taxon>Gunneridae</taxon>
        <taxon>Pentapetalae</taxon>
        <taxon>rosids</taxon>
        <taxon>malvids</taxon>
        <taxon>Malvales</taxon>
        <taxon>Malvaceae</taxon>
        <taxon>Malvoideae</taxon>
        <taxon>Gossypium</taxon>
    </lineage>
</organism>
<dbReference type="Proteomes" id="UP000032142">
    <property type="component" value="Unassembled WGS sequence"/>
</dbReference>
<evidence type="ECO:0000313" key="1">
    <source>
        <dbReference type="EMBL" id="KHG01338.1"/>
    </source>
</evidence>
<dbReference type="AlphaFoldDB" id="A0A0B0MGU3"/>
<name>A0A0B0MGU3_GOSAR</name>
<reference evidence="2" key="1">
    <citation type="submission" date="2014-09" db="EMBL/GenBank/DDBJ databases">
        <authorList>
            <person name="Mudge J."/>
            <person name="Ramaraj T."/>
            <person name="Lindquist I.E."/>
            <person name="Bharti A.K."/>
            <person name="Sundararajan A."/>
            <person name="Cameron C.T."/>
            <person name="Woodward J.E."/>
            <person name="May G.D."/>
            <person name="Brubaker C."/>
            <person name="Broadhvest J."/>
            <person name="Wilkins T.A."/>
        </authorList>
    </citation>
    <scope>NUCLEOTIDE SEQUENCE</scope>
    <source>
        <strain evidence="2">cv. AKA8401</strain>
    </source>
</reference>
<comment type="caution">
    <text evidence="1">The sequence shown here is derived from an EMBL/GenBank/DDBJ whole genome shotgun (WGS) entry which is preliminary data.</text>
</comment>
<evidence type="ECO:0000313" key="2">
    <source>
        <dbReference type="Proteomes" id="UP000032142"/>
    </source>
</evidence>
<accession>A0A0B0MGU3</accession>